<dbReference type="Gene3D" id="2.60.40.1930">
    <property type="match status" value="1"/>
</dbReference>
<gene>
    <name evidence="1" type="ORF">ACFSJU_09960</name>
</gene>
<name>A0ABW4ZLY5_9SPHI</name>
<dbReference type="Proteomes" id="UP001597387">
    <property type="component" value="Unassembled WGS sequence"/>
</dbReference>
<comment type="caution">
    <text evidence="1">The sequence shown here is derived from an EMBL/GenBank/DDBJ whole genome shotgun (WGS) entry which is preliminary data.</text>
</comment>
<keyword evidence="2" id="KW-1185">Reference proteome</keyword>
<sequence>MKAQIFLSLLCTLVQFSARAQQDGGDLQRKLSNHLKTNFQEKIYIHNDKDVYLAGEIIWFKVYCTEAYTNLPSNVSKVAYVELLNSQNKPVIQTKIELKEGRGAGSAYLPVALESGSYRLRSYTNWMKNFNPDFYYQKSLSIYNTVREEEVVVNASEKTLAIQFFPEGGNLVSGLTSKVAFKVLDNEGHSVDFEGAILDGLDTIVRFTPSRHGIGSFNFKPQKQRLYRAVVMPVNGKSFSSPLPPVYDSGVVMSVKRGASVLNVSVQNTIQSNEKFTLLVHTGQKLGFVSTLPSNTLSEGFTVPFTQLGDGISHLTLFDASGRPICERLFFKKPEKLLNVNVSANKAVYSPREKVIISFEQFGNGEPASGDFSVAVYRADSVEKSRGDITSVLWLTSELKGNVEDPAWYLDNPYHNSTDELMLTHGWRRFKWDDVLGEKKQDTYHLPELEGHIVSGRITNVKSLEPVANQIAFLSIPGRRPQFYTGVSNSNGLVNFYTKDFSGRAEISFQTDPRRDSLVRLEINSPFSTFFTDPAKVSFKKTYPNNQELLLRSVAMQVNNIYQSTNLNRERVEPIDSAAFYVRPDRVYKLDDYVRFTTMEEVLREYVSEVLVTLKNKSYRLKMLSPAIGTFHHQAPLILIDGVPVFDEGDAVVQINPMNIERIELVNDAYVYGHNVFSGILSLHSYRGDLGGFKLTERAAAADYDGLQNMREFYSPMYPADISAHSKTPDYRTTLFWSPGNKVAKDGTAILEFFTSDLDGKYQIVVQSLSADGAAGSKVAEFHVRKNDIN</sequence>
<evidence type="ECO:0000313" key="1">
    <source>
        <dbReference type="EMBL" id="MFD2162715.1"/>
    </source>
</evidence>
<dbReference type="InterPro" id="IPR037066">
    <property type="entry name" value="Plug_dom_sf"/>
</dbReference>
<dbReference type="SUPFAM" id="SSF56935">
    <property type="entry name" value="Porins"/>
    <property type="match status" value="1"/>
</dbReference>
<organism evidence="1 2">
    <name type="scientific">Paradesertivirga mongoliensis</name>
    <dbReference type="NCBI Taxonomy" id="2100740"/>
    <lineage>
        <taxon>Bacteria</taxon>
        <taxon>Pseudomonadati</taxon>
        <taxon>Bacteroidota</taxon>
        <taxon>Sphingobacteriia</taxon>
        <taxon>Sphingobacteriales</taxon>
        <taxon>Sphingobacteriaceae</taxon>
        <taxon>Paradesertivirga</taxon>
    </lineage>
</organism>
<protein>
    <recommendedName>
        <fullName evidence="3">MG2 domain-containing protein</fullName>
    </recommendedName>
</protein>
<evidence type="ECO:0008006" key="3">
    <source>
        <dbReference type="Google" id="ProtNLM"/>
    </source>
</evidence>
<accession>A0ABW4ZLY5</accession>
<dbReference type="RefSeq" id="WP_255903057.1">
    <property type="nucleotide sequence ID" value="NZ_JAFMZO010000003.1"/>
</dbReference>
<proteinExistence type="predicted"/>
<dbReference type="EMBL" id="JBHUHZ010000001">
    <property type="protein sequence ID" value="MFD2162715.1"/>
    <property type="molecule type" value="Genomic_DNA"/>
</dbReference>
<dbReference type="Gene3D" id="2.170.130.10">
    <property type="entry name" value="TonB-dependent receptor, plug domain"/>
    <property type="match status" value="1"/>
</dbReference>
<evidence type="ECO:0000313" key="2">
    <source>
        <dbReference type="Proteomes" id="UP001597387"/>
    </source>
</evidence>
<reference evidence="2" key="1">
    <citation type="journal article" date="2019" name="Int. J. Syst. Evol. Microbiol.">
        <title>The Global Catalogue of Microorganisms (GCM) 10K type strain sequencing project: providing services to taxonomists for standard genome sequencing and annotation.</title>
        <authorList>
            <consortium name="The Broad Institute Genomics Platform"/>
            <consortium name="The Broad Institute Genome Sequencing Center for Infectious Disease"/>
            <person name="Wu L."/>
            <person name="Ma J."/>
        </authorList>
    </citation>
    <scope>NUCLEOTIDE SEQUENCE [LARGE SCALE GENOMIC DNA]</scope>
    <source>
        <strain evidence="2">KCTC 42217</strain>
    </source>
</reference>